<evidence type="ECO:0000256" key="1">
    <source>
        <dbReference type="SAM" id="Phobius"/>
    </source>
</evidence>
<feature type="transmembrane region" description="Helical" evidence="1">
    <location>
        <begin position="33"/>
        <end position="55"/>
    </location>
</feature>
<proteinExistence type="predicted"/>
<dbReference type="AlphaFoldDB" id="A0A9P4WID5"/>
<dbReference type="OrthoDB" id="3771823at2759"/>
<sequence>MSLFAFKFLFLLRTISASPLPYHQNPKRSTTSQNVGSGFAIAICIILLAAIFYYLGMRHSRTKSWLSARKTHTQPTLSHDSRVYPEARKHKRQISCPLAVSSSAPIKPYDERVLEAPTPSLLVYYEMHAEQIHELGLPSPRKPAFSASGLERERMPWWLEYVASSKQRGDGEEKEGGNNR</sequence>
<feature type="signal peptide" evidence="2">
    <location>
        <begin position="1"/>
        <end position="17"/>
    </location>
</feature>
<gene>
    <name evidence="3" type="ORF">E8E12_004743</name>
</gene>
<evidence type="ECO:0000313" key="3">
    <source>
        <dbReference type="EMBL" id="KAF3033045.1"/>
    </source>
</evidence>
<evidence type="ECO:0000313" key="4">
    <source>
        <dbReference type="Proteomes" id="UP000758155"/>
    </source>
</evidence>
<feature type="chain" id="PRO_5040301766" evidence="2">
    <location>
        <begin position="18"/>
        <end position="180"/>
    </location>
</feature>
<keyword evidence="2" id="KW-0732">Signal</keyword>
<keyword evidence="1" id="KW-0472">Membrane</keyword>
<dbReference type="EMBL" id="SWKV01000088">
    <property type="protein sequence ID" value="KAF3033045.1"/>
    <property type="molecule type" value="Genomic_DNA"/>
</dbReference>
<keyword evidence="4" id="KW-1185">Reference proteome</keyword>
<keyword evidence="1" id="KW-1133">Transmembrane helix</keyword>
<keyword evidence="1" id="KW-0812">Transmembrane</keyword>
<protein>
    <submittedName>
        <fullName evidence="3">Uncharacterized protein</fullName>
    </submittedName>
</protein>
<accession>A0A9P4WID5</accession>
<reference evidence="3" key="1">
    <citation type="submission" date="2019-04" db="EMBL/GenBank/DDBJ databases">
        <title>Sequencing of skin fungus with MAO and IRED activity.</title>
        <authorList>
            <person name="Marsaioli A.J."/>
            <person name="Bonatto J.M.C."/>
            <person name="Reis Junior O."/>
        </authorList>
    </citation>
    <scope>NUCLEOTIDE SEQUENCE</scope>
    <source>
        <strain evidence="3">28M1</strain>
    </source>
</reference>
<comment type="caution">
    <text evidence="3">The sequence shown here is derived from an EMBL/GenBank/DDBJ whole genome shotgun (WGS) entry which is preliminary data.</text>
</comment>
<name>A0A9P4WID5_9PLEO</name>
<evidence type="ECO:0000256" key="2">
    <source>
        <dbReference type="SAM" id="SignalP"/>
    </source>
</evidence>
<organism evidence="3 4">
    <name type="scientific">Didymella heteroderae</name>
    <dbReference type="NCBI Taxonomy" id="1769908"/>
    <lineage>
        <taxon>Eukaryota</taxon>
        <taxon>Fungi</taxon>
        <taxon>Dikarya</taxon>
        <taxon>Ascomycota</taxon>
        <taxon>Pezizomycotina</taxon>
        <taxon>Dothideomycetes</taxon>
        <taxon>Pleosporomycetidae</taxon>
        <taxon>Pleosporales</taxon>
        <taxon>Pleosporineae</taxon>
        <taxon>Didymellaceae</taxon>
        <taxon>Didymella</taxon>
    </lineage>
</organism>
<dbReference type="Proteomes" id="UP000758155">
    <property type="component" value="Unassembled WGS sequence"/>
</dbReference>